<reference evidence="2 3" key="1">
    <citation type="journal article" date="2012" name="Plant Cell">
        <title>Genome comparison of barley and maize smut fungi reveals targeted loss of RNA silencing components and species-specific presence of transposable elements.</title>
        <authorList>
            <person name="Laurie J.D."/>
            <person name="Ali S."/>
            <person name="Linning R."/>
            <person name="Mannhaupt G."/>
            <person name="Wong P."/>
            <person name="Gueldener U."/>
            <person name="Muensterkoetter M."/>
            <person name="Moore R."/>
            <person name="Kahmann R."/>
            <person name="Bakkeren G."/>
            <person name="Schirawski J."/>
        </authorList>
    </citation>
    <scope>NUCLEOTIDE SEQUENCE [LARGE SCALE GENOMIC DNA]</scope>
    <source>
        <strain evidence="3">Uh4875-4</strain>
    </source>
</reference>
<protein>
    <submittedName>
        <fullName evidence="2">Uncharacterized protein</fullName>
    </submittedName>
</protein>
<dbReference type="AlphaFoldDB" id="I2FM10"/>
<dbReference type="Proteomes" id="UP000006174">
    <property type="component" value="Unassembled WGS sequence"/>
</dbReference>
<dbReference type="EMBL" id="CAGI01000033">
    <property type="protein sequence ID" value="CCF47953.1"/>
    <property type="molecule type" value="Genomic_DNA"/>
</dbReference>
<dbReference type="STRING" id="1128400.I2FM10"/>
<evidence type="ECO:0000313" key="3">
    <source>
        <dbReference type="Proteomes" id="UP000006174"/>
    </source>
</evidence>
<accession>I2FM10</accession>
<organism evidence="2 3">
    <name type="scientific">Ustilago hordei</name>
    <name type="common">Barley covered smut fungus</name>
    <dbReference type="NCBI Taxonomy" id="120017"/>
    <lineage>
        <taxon>Eukaryota</taxon>
        <taxon>Fungi</taxon>
        <taxon>Dikarya</taxon>
        <taxon>Basidiomycota</taxon>
        <taxon>Ustilaginomycotina</taxon>
        <taxon>Ustilaginomycetes</taxon>
        <taxon>Ustilaginales</taxon>
        <taxon>Ustilaginaceae</taxon>
        <taxon>Ustilago</taxon>
    </lineage>
</organism>
<evidence type="ECO:0000313" key="2">
    <source>
        <dbReference type="EMBL" id="CCF47953.1"/>
    </source>
</evidence>
<gene>
    <name evidence="2" type="ORF">UHOR_07512</name>
</gene>
<evidence type="ECO:0000256" key="1">
    <source>
        <dbReference type="SAM" id="MobiDB-lite"/>
    </source>
</evidence>
<feature type="region of interest" description="Disordered" evidence="1">
    <location>
        <begin position="54"/>
        <end position="73"/>
    </location>
</feature>
<proteinExistence type="predicted"/>
<keyword evidence="3" id="KW-1185">Reference proteome</keyword>
<comment type="caution">
    <text evidence="2">The sequence shown here is derived from an EMBL/GenBank/DDBJ whole genome shotgun (WGS) entry which is preliminary data.</text>
</comment>
<sequence>MSSNPTFELDADDAATATAKTIPSLSLTGAMGLDEQGLDNRAFLELQREVLRHEARSDDGSRQGADDAAGKDQGLELQYVTDAVSGLTTPGSVTSESSYDPANNTDLDCIGILLTDHYASLLLPF</sequence>
<name>I2FM10_USTHO</name>
<dbReference type="HOGENOM" id="CLU_1994311_0_0_1"/>